<reference evidence="2 3" key="1">
    <citation type="journal article" date="2019" name="Mol. Ecol. Resour.">
        <title>Chromosome-level genome assembly of Triplophysa tibetana, a fish adapted to the harsh high-altitude environment of the Tibetan Plateau.</title>
        <authorList>
            <person name="Yang X."/>
            <person name="Liu H."/>
            <person name="Ma Z."/>
            <person name="Zou Y."/>
            <person name="Zou M."/>
            <person name="Mao Y."/>
            <person name="Li X."/>
            <person name="Wang H."/>
            <person name="Chen T."/>
            <person name="Wang W."/>
            <person name="Yang R."/>
        </authorList>
    </citation>
    <scope>NUCLEOTIDE SEQUENCE [LARGE SCALE GENOMIC DNA]</scope>
    <source>
        <strain evidence="2">TTIB1903HZAU</strain>
        <tissue evidence="2">Muscle</tissue>
    </source>
</reference>
<evidence type="ECO:0000313" key="3">
    <source>
        <dbReference type="Proteomes" id="UP000324632"/>
    </source>
</evidence>
<name>A0A5A9NSU9_9TELE</name>
<protein>
    <recommendedName>
        <fullName evidence="4">HAT C-terminal dimerisation domain-containing protein</fullName>
    </recommendedName>
</protein>
<comment type="caution">
    <text evidence="2">The sequence shown here is derived from an EMBL/GenBank/DDBJ whole genome shotgun (WGS) entry which is preliminary data.</text>
</comment>
<dbReference type="SUPFAM" id="SSF53098">
    <property type="entry name" value="Ribonuclease H-like"/>
    <property type="match status" value="1"/>
</dbReference>
<dbReference type="Proteomes" id="UP000324632">
    <property type="component" value="Chromosome 14"/>
</dbReference>
<sequence length="441" mass="48707">MSCVVRDGIIDDTSPGVGRLVADYHYQDPGGNGPFPPQGDRTVAEYAQASTRRRGFLPDAIMNAFFLAATSVGLETDVDIDTHGLIGHSCRRFTEKGGSLSTGKMLTWSLFPRQKCVTGFRHDEHPTDPGADTDTIPYLGTLGEGTTARTKHIFYKTHPPGTSPRSWSGQLKRTTNKKLSMSQRKVKDDVLIRSGQLATTASDCRMYGSEKAKSNPFVIGTKNLKLEAIRTTSHKSHLHTISCKISKTALPEETAAVKALTSMKAAQFENCMDNRFGDVGSGILSDTKIVSFQQWPDPENSADISDFGDSEVDRLKSHFKPILISSGVDVDLIADQWTVIKSCLYKEPQTLEKITWAKVNRMLRETCPDFLDLVDLVLCIPASTGDCERGFNVMKMVKSDWQSSLKCETLSDLLFVHLSSPSIKDFDPSTAVEMWHDSSIR</sequence>
<evidence type="ECO:0008006" key="4">
    <source>
        <dbReference type="Google" id="ProtNLM"/>
    </source>
</evidence>
<feature type="compositionally biased region" description="Polar residues" evidence="1">
    <location>
        <begin position="163"/>
        <end position="183"/>
    </location>
</feature>
<organism evidence="2 3">
    <name type="scientific">Triplophysa tibetana</name>
    <dbReference type="NCBI Taxonomy" id="1572043"/>
    <lineage>
        <taxon>Eukaryota</taxon>
        <taxon>Metazoa</taxon>
        <taxon>Chordata</taxon>
        <taxon>Craniata</taxon>
        <taxon>Vertebrata</taxon>
        <taxon>Euteleostomi</taxon>
        <taxon>Actinopterygii</taxon>
        <taxon>Neopterygii</taxon>
        <taxon>Teleostei</taxon>
        <taxon>Ostariophysi</taxon>
        <taxon>Cypriniformes</taxon>
        <taxon>Nemacheilidae</taxon>
        <taxon>Triplophysa</taxon>
    </lineage>
</organism>
<dbReference type="PANTHER" id="PTHR46880">
    <property type="entry name" value="RAS-ASSOCIATING DOMAIN-CONTAINING PROTEIN"/>
    <property type="match status" value="1"/>
</dbReference>
<accession>A0A5A9NSU9</accession>
<dbReference type="InterPro" id="IPR012337">
    <property type="entry name" value="RNaseH-like_sf"/>
</dbReference>
<evidence type="ECO:0000256" key="1">
    <source>
        <dbReference type="SAM" id="MobiDB-lite"/>
    </source>
</evidence>
<evidence type="ECO:0000313" key="2">
    <source>
        <dbReference type="EMBL" id="KAA0711976.1"/>
    </source>
</evidence>
<feature type="region of interest" description="Disordered" evidence="1">
    <location>
        <begin position="157"/>
        <end position="185"/>
    </location>
</feature>
<dbReference type="PANTHER" id="PTHR46880:SF9">
    <property type="entry name" value="ZINC FINGER PROTEIN 862"/>
    <property type="match status" value="1"/>
</dbReference>
<gene>
    <name evidence="2" type="ORF">E1301_Tti012717</name>
</gene>
<keyword evidence="3" id="KW-1185">Reference proteome</keyword>
<dbReference type="AlphaFoldDB" id="A0A5A9NSU9"/>
<proteinExistence type="predicted"/>
<dbReference type="EMBL" id="SOYY01000014">
    <property type="protein sequence ID" value="KAA0711976.1"/>
    <property type="molecule type" value="Genomic_DNA"/>
</dbReference>